<dbReference type="PROSITE" id="PS00624">
    <property type="entry name" value="GMC_OXRED_2"/>
    <property type="match status" value="1"/>
</dbReference>
<feature type="domain" description="Glucose-methanol-choline oxidoreductase N-terminal" evidence="6">
    <location>
        <begin position="164"/>
        <end position="178"/>
    </location>
</feature>
<keyword evidence="3" id="KW-0285">Flavoprotein</keyword>
<dbReference type="PANTHER" id="PTHR11552">
    <property type="entry name" value="GLUCOSE-METHANOL-CHOLINE GMC OXIDOREDUCTASE"/>
    <property type="match status" value="1"/>
</dbReference>
<dbReference type="EMBL" id="JAHLQT010031643">
    <property type="protein sequence ID" value="KAG7160126.1"/>
    <property type="molecule type" value="Genomic_DNA"/>
</dbReference>
<feature type="binding site" evidence="5">
    <location>
        <begin position="370"/>
        <end position="371"/>
    </location>
    <ligand>
        <name>FAD</name>
        <dbReference type="ChEBI" id="CHEBI:57692"/>
    </ligand>
</feature>
<feature type="binding site" evidence="5">
    <location>
        <position position="147"/>
    </location>
    <ligand>
        <name>FAD</name>
        <dbReference type="ChEBI" id="CHEBI:57692"/>
    </ligand>
</feature>
<proteinExistence type="inferred from homology"/>
<dbReference type="InterPro" id="IPR012132">
    <property type="entry name" value="GMC_OxRdtase"/>
</dbReference>
<comment type="caution">
    <text evidence="7">The sequence shown here is derived from an EMBL/GenBank/DDBJ whole genome shotgun (WGS) entry which is preliminary data.</text>
</comment>
<evidence type="ECO:0000313" key="8">
    <source>
        <dbReference type="Proteomes" id="UP000747542"/>
    </source>
</evidence>
<dbReference type="Gene3D" id="3.30.560.10">
    <property type="entry name" value="Glucose Oxidase, domain 3"/>
    <property type="match status" value="3"/>
</dbReference>
<dbReference type="InterPro" id="IPR036188">
    <property type="entry name" value="FAD/NAD-bd_sf"/>
</dbReference>
<evidence type="ECO:0000256" key="3">
    <source>
        <dbReference type="ARBA" id="ARBA00022630"/>
    </source>
</evidence>
<organism evidence="7 8">
    <name type="scientific">Homarus americanus</name>
    <name type="common">American lobster</name>
    <dbReference type="NCBI Taxonomy" id="6706"/>
    <lineage>
        <taxon>Eukaryota</taxon>
        <taxon>Metazoa</taxon>
        <taxon>Ecdysozoa</taxon>
        <taxon>Arthropoda</taxon>
        <taxon>Crustacea</taxon>
        <taxon>Multicrustacea</taxon>
        <taxon>Malacostraca</taxon>
        <taxon>Eumalacostraca</taxon>
        <taxon>Eucarida</taxon>
        <taxon>Decapoda</taxon>
        <taxon>Pleocyemata</taxon>
        <taxon>Astacidea</taxon>
        <taxon>Nephropoidea</taxon>
        <taxon>Nephropidae</taxon>
        <taxon>Homarus</taxon>
    </lineage>
</organism>
<gene>
    <name evidence="7" type="primary">Gld-L6</name>
    <name evidence="7" type="ORF">Hamer_G012666</name>
</gene>
<feature type="non-terminal residue" evidence="7">
    <location>
        <position position="1"/>
    </location>
</feature>
<dbReference type="SUPFAM" id="SSF54373">
    <property type="entry name" value="FAD-linked reductases, C-terminal domain"/>
    <property type="match status" value="1"/>
</dbReference>
<reference evidence="7" key="1">
    <citation type="journal article" date="2021" name="Sci. Adv.">
        <title>The American lobster genome reveals insights on longevity, neural, and immune adaptations.</title>
        <authorList>
            <person name="Polinski J.M."/>
            <person name="Zimin A.V."/>
            <person name="Clark K.F."/>
            <person name="Kohn A.B."/>
            <person name="Sadowski N."/>
            <person name="Timp W."/>
            <person name="Ptitsyn A."/>
            <person name="Khanna P."/>
            <person name="Romanova D.Y."/>
            <person name="Williams P."/>
            <person name="Greenwood S.J."/>
            <person name="Moroz L.L."/>
            <person name="Walt D.R."/>
            <person name="Bodnar A.G."/>
        </authorList>
    </citation>
    <scope>NUCLEOTIDE SEQUENCE</scope>
    <source>
        <strain evidence="7">GMGI-L3</strain>
    </source>
</reference>
<evidence type="ECO:0000259" key="6">
    <source>
        <dbReference type="PROSITE" id="PS00624"/>
    </source>
</evidence>
<dbReference type="InterPro" id="IPR007867">
    <property type="entry name" value="GMC_OxRtase_C"/>
</dbReference>
<dbReference type="PIRSF" id="PIRSF000137">
    <property type="entry name" value="Alcohol_oxidase"/>
    <property type="match status" value="1"/>
</dbReference>
<comment type="similarity">
    <text evidence="2">Belongs to the GMC oxidoreductase family.</text>
</comment>
<dbReference type="Pfam" id="PF05199">
    <property type="entry name" value="GMC_oxred_C"/>
    <property type="match status" value="1"/>
</dbReference>
<sequence>SATIPHARVLGGGSTTNGMLYVRGNRRDFDHWAALGNPSWDYQSVLYYFKKFEDYQGHKTPEAEEYHGRGGPIGVTPEGKTGKLARAFLHGGLQLGYDVRDPNGEEQMGFATTDYTVCGGIRCSTAWAYLRPAASRPNLHILHSATVLKVLTARARREVIVSAGALASPKLLMLSGVGAQYHLDEHHVKVVADVPGVGQNLQDHLGVYGLAWTTKTSSPSMDNTFTFPAVAQYVHHRKGPWTKPVGEYASAWVKTRNDGDPYYPDVQFYLSPAVFSMDMGLFLPYIYNFDKSKYLEYTRPLFNHQGFTVNLFLLRPKSIKVLMALGNTTSLRKQFQAKFHDKPVPGCEGEAFGSHKYWACYVQHMASSFWHPTSSCKMGPSSDPLAVVNPRLRVHRVSGLRVVDASVMPIIVSGNTNAATLMIAEKASDFIKEDWNGHG</sequence>
<keyword evidence="4 5" id="KW-0274">FAD</keyword>
<feature type="binding site" evidence="5">
    <location>
        <position position="9"/>
    </location>
    <ligand>
        <name>FAD</name>
        <dbReference type="ChEBI" id="CHEBI:57692"/>
    </ligand>
</feature>
<dbReference type="Proteomes" id="UP000747542">
    <property type="component" value="Unassembled WGS sequence"/>
</dbReference>
<evidence type="ECO:0000256" key="4">
    <source>
        <dbReference type="ARBA" id="ARBA00022827"/>
    </source>
</evidence>
<accession>A0A8J5JM45</accession>
<dbReference type="GO" id="GO:0050660">
    <property type="term" value="F:flavin adenine dinucleotide binding"/>
    <property type="evidence" value="ECO:0007669"/>
    <property type="project" value="InterPro"/>
</dbReference>
<protein>
    <submittedName>
        <fullName evidence="7">Glucose dehydrogenase [FAD quinone]-like 6</fullName>
    </submittedName>
</protein>
<dbReference type="PANTHER" id="PTHR11552:SF147">
    <property type="entry name" value="CHOLINE DEHYDROGENASE, MITOCHONDRIAL"/>
    <property type="match status" value="1"/>
</dbReference>
<keyword evidence="8" id="KW-1185">Reference proteome</keyword>
<dbReference type="Pfam" id="PF00732">
    <property type="entry name" value="GMC_oxred_N"/>
    <property type="match status" value="2"/>
</dbReference>
<dbReference type="SUPFAM" id="SSF51905">
    <property type="entry name" value="FAD/NAD(P)-binding domain"/>
    <property type="match status" value="1"/>
</dbReference>
<evidence type="ECO:0000256" key="2">
    <source>
        <dbReference type="ARBA" id="ARBA00010790"/>
    </source>
</evidence>
<evidence type="ECO:0000256" key="1">
    <source>
        <dbReference type="ARBA" id="ARBA00001974"/>
    </source>
</evidence>
<dbReference type="GO" id="GO:0016614">
    <property type="term" value="F:oxidoreductase activity, acting on CH-OH group of donors"/>
    <property type="evidence" value="ECO:0007669"/>
    <property type="project" value="InterPro"/>
</dbReference>
<name>A0A8J5JM45_HOMAM</name>
<dbReference type="AlphaFoldDB" id="A0A8J5JM45"/>
<dbReference type="InterPro" id="IPR000172">
    <property type="entry name" value="GMC_OxRdtase_N"/>
</dbReference>
<evidence type="ECO:0000256" key="5">
    <source>
        <dbReference type="PIRSR" id="PIRSR000137-2"/>
    </source>
</evidence>
<evidence type="ECO:0000313" key="7">
    <source>
        <dbReference type="EMBL" id="KAG7160126.1"/>
    </source>
</evidence>
<dbReference type="Gene3D" id="3.50.50.60">
    <property type="entry name" value="FAD/NAD(P)-binding domain"/>
    <property type="match status" value="3"/>
</dbReference>
<comment type="cofactor">
    <cofactor evidence="1 5">
        <name>FAD</name>
        <dbReference type="ChEBI" id="CHEBI:57692"/>
    </cofactor>
</comment>